<organism evidence="2 3">
    <name type="scientific">Clostridium manihotivorum</name>
    <dbReference type="NCBI Taxonomy" id="2320868"/>
    <lineage>
        <taxon>Bacteria</taxon>
        <taxon>Bacillati</taxon>
        <taxon>Bacillota</taxon>
        <taxon>Clostridia</taxon>
        <taxon>Eubacteriales</taxon>
        <taxon>Clostridiaceae</taxon>
        <taxon>Clostridium</taxon>
    </lineage>
</organism>
<keyword evidence="3" id="KW-1185">Reference proteome</keyword>
<dbReference type="AlphaFoldDB" id="A0A410DSJ0"/>
<feature type="domain" description="Nucleoside phosphorylase" evidence="1">
    <location>
        <begin position="39"/>
        <end position="234"/>
    </location>
</feature>
<dbReference type="OrthoDB" id="1900848at2"/>
<dbReference type="RefSeq" id="WP_128212983.1">
    <property type="nucleotide sequence ID" value="NZ_CP025746.1"/>
</dbReference>
<dbReference type="Pfam" id="PF01048">
    <property type="entry name" value="PNP_UDP_1"/>
    <property type="match status" value="1"/>
</dbReference>
<dbReference type="InterPro" id="IPR035994">
    <property type="entry name" value="Nucleoside_phosphorylase_sf"/>
</dbReference>
<evidence type="ECO:0000313" key="2">
    <source>
        <dbReference type="EMBL" id="QAA32193.1"/>
    </source>
</evidence>
<dbReference type="SUPFAM" id="SSF53167">
    <property type="entry name" value="Purine and uridine phosphorylases"/>
    <property type="match status" value="1"/>
</dbReference>
<dbReference type="KEGG" id="cmah:C1I91_11375"/>
<sequence>MEYNDLISAMKRFGVCDEAVCINSLGIASDMIHDNVIITPGWEPQRLPGLGKAELLISSAPLYGSKVWNIKNGEIEMTFIKTGCGAPAFMDTLLPLGMSQCKRIIFISSVGALDTKIGIGDIVIPEYSVCGDGASRYIASNKLGIDVFGERVYPDASLLQLLKVETENICNENNVKWHIGEAFCTDTIFAQFPHIDSIISTGCNLIDMETASAFRAAKLMKKPLVALLCASDNMIANKSLMGGRTQDEETYMKFVRREVMPNIILSLIKADRCI</sequence>
<dbReference type="InterPro" id="IPR000845">
    <property type="entry name" value="Nucleoside_phosphorylase_d"/>
</dbReference>
<proteinExistence type="predicted"/>
<dbReference type="GO" id="GO:0009116">
    <property type="term" value="P:nucleoside metabolic process"/>
    <property type="evidence" value="ECO:0007669"/>
    <property type="project" value="InterPro"/>
</dbReference>
<evidence type="ECO:0000259" key="1">
    <source>
        <dbReference type="Pfam" id="PF01048"/>
    </source>
</evidence>
<reference evidence="2 3" key="1">
    <citation type="submission" date="2018-01" db="EMBL/GenBank/DDBJ databases">
        <title>Genome Sequencing and Assembly of Anaerobacter polyendosporus strain CT4.</title>
        <authorList>
            <person name="Tachaapaikoon C."/>
            <person name="Sutheeworapong S."/>
            <person name="Jenjaroenpun P."/>
            <person name="Wongsurawat T."/>
            <person name="Nookeaw I."/>
            <person name="Cheawchanlertfa P."/>
            <person name="Kosugi A."/>
            <person name="Cheevadhanarak S."/>
            <person name="Ratanakhanokchai K."/>
        </authorList>
    </citation>
    <scope>NUCLEOTIDE SEQUENCE [LARGE SCALE GENOMIC DNA]</scope>
    <source>
        <strain evidence="2 3">CT4</strain>
    </source>
</reference>
<name>A0A410DSJ0_9CLOT</name>
<dbReference type="Proteomes" id="UP000286268">
    <property type="component" value="Chromosome"/>
</dbReference>
<evidence type="ECO:0000313" key="3">
    <source>
        <dbReference type="Proteomes" id="UP000286268"/>
    </source>
</evidence>
<gene>
    <name evidence="2" type="ORF">C1I91_11375</name>
</gene>
<dbReference type="EMBL" id="CP025746">
    <property type="protein sequence ID" value="QAA32193.1"/>
    <property type="molecule type" value="Genomic_DNA"/>
</dbReference>
<protein>
    <submittedName>
        <fullName evidence="2">Phosphorylase</fullName>
    </submittedName>
</protein>
<dbReference type="Gene3D" id="3.40.50.1580">
    <property type="entry name" value="Nucleoside phosphorylase domain"/>
    <property type="match status" value="1"/>
</dbReference>
<accession>A0A410DSJ0</accession>
<dbReference type="GO" id="GO:0003824">
    <property type="term" value="F:catalytic activity"/>
    <property type="evidence" value="ECO:0007669"/>
    <property type="project" value="InterPro"/>
</dbReference>